<dbReference type="OrthoDB" id="2340858at2759"/>
<organism evidence="2">
    <name type="scientific">Rhodotorula toruloides</name>
    <name type="common">Yeast</name>
    <name type="synonym">Rhodosporidium toruloides</name>
    <dbReference type="NCBI Taxonomy" id="5286"/>
    <lineage>
        <taxon>Eukaryota</taxon>
        <taxon>Fungi</taxon>
        <taxon>Dikarya</taxon>
        <taxon>Basidiomycota</taxon>
        <taxon>Pucciniomycotina</taxon>
        <taxon>Microbotryomycetes</taxon>
        <taxon>Sporidiobolales</taxon>
        <taxon>Sporidiobolaceae</taxon>
        <taxon>Rhodotorula</taxon>
    </lineage>
</organism>
<accession>A0A061B1Z0</accession>
<protein>
    <submittedName>
        <fullName evidence="2">RHTO0S08e06942g1_1</fullName>
    </submittedName>
</protein>
<gene>
    <name evidence="2" type="ORF">RHTO0S_08e06942g</name>
</gene>
<feature type="region of interest" description="Disordered" evidence="1">
    <location>
        <begin position="1"/>
        <end position="42"/>
    </location>
</feature>
<dbReference type="EMBL" id="LK052943">
    <property type="protein sequence ID" value="CDR43847.1"/>
    <property type="molecule type" value="Genomic_DNA"/>
</dbReference>
<feature type="compositionally biased region" description="Polar residues" evidence="1">
    <location>
        <begin position="1"/>
        <end position="16"/>
    </location>
</feature>
<evidence type="ECO:0000256" key="1">
    <source>
        <dbReference type="SAM" id="MobiDB-lite"/>
    </source>
</evidence>
<evidence type="ECO:0000313" key="2">
    <source>
        <dbReference type="EMBL" id="CDR43847.1"/>
    </source>
</evidence>
<feature type="region of interest" description="Disordered" evidence="1">
    <location>
        <begin position="301"/>
        <end position="361"/>
    </location>
</feature>
<proteinExistence type="predicted"/>
<name>A0A061B1Z0_RHOTO</name>
<feature type="compositionally biased region" description="Low complexity" evidence="1">
    <location>
        <begin position="329"/>
        <end position="341"/>
    </location>
</feature>
<sequence>MTSQALASSSSPLHQPTESDDPPVLKDPTRPLAPTGRNPNISIPHLSPASLALLKHLAQTTERSPSLADREFYEACWGKPNGFVVDGIGYIRSNFDLPRTRPIMVREDYVTLYAHLESLPNKQNTDAIVGYGSPGIGKSCFLRYAANRRAEECRPICWLRTPTSNLVMMTNEGLFAVGPKVLPTLEFLVPPFVLLDACDPSDVLPAEVYLGLSYPSVFMCSLNDSGYSGYLKERLARVFAFDPIHRHEAHQYITLLAELASQEKEALNVPLSSIRPIATLQRHTTPDPRVPDYIRKLIAKSSSPSTTVDIDPPRTADSPTNTAASSAHPRSASTTFSATTPAAPPRAMPNDTTPSAGLPRLASSPHAVAASVAASVSSPPTAIMLATAHDLPGTLASQADWESRNICSTRLEQLPTHLPLLPHVQAFWVEQSRLKDVYTPLEVFGSVGPTFRDIFEVPKTTGNLEDDFFGSPVPAGPIHELAPVLGANSTPSPHTTPSAQQLTAYHQHLFEVPITKKLTRTPMMSSLLAPLDTSPSASSLG</sequence>
<dbReference type="AlphaFoldDB" id="A0A061B1Z0"/>
<reference evidence="2" key="1">
    <citation type="journal article" date="2014" name="Genome Announc.">
        <title>Draft genome sequence of Rhodosporidium toruloides CECT1137, an oleaginous yeast of biotechnological interest.</title>
        <authorList>
            <person name="Morin N."/>
            <person name="Calcas X."/>
            <person name="Devillers H."/>
            <person name="Durrens P."/>
            <person name="Sherman D.J."/>
            <person name="Nicaud J.-M."/>
            <person name="Neuveglise C."/>
        </authorList>
    </citation>
    <scope>NUCLEOTIDE SEQUENCE</scope>
    <source>
        <strain evidence="2">CECT1137</strain>
    </source>
</reference>